<dbReference type="Proteomes" id="UP000516444">
    <property type="component" value="Chromosome"/>
</dbReference>
<keyword evidence="4" id="KW-1185">Reference proteome</keyword>
<dbReference type="EMBL" id="AP023440">
    <property type="protein sequence ID" value="BCL28831.1"/>
    <property type="molecule type" value="Genomic_DNA"/>
</dbReference>
<dbReference type="SMART" id="SM00422">
    <property type="entry name" value="HTH_MERR"/>
    <property type="match status" value="1"/>
</dbReference>
<gene>
    <name evidence="3" type="ORF">GCM10017557_36900</name>
</gene>
<dbReference type="AlphaFoldDB" id="A0A7G1P2D7"/>
<dbReference type="PROSITE" id="PS00552">
    <property type="entry name" value="HTH_MERR_1"/>
    <property type="match status" value="1"/>
</dbReference>
<dbReference type="PROSITE" id="PS50937">
    <property type="entry name" value="HTH_MERR_2"/>
    <property type="match status" value="1"/>
</dbReference>
<dbReference type="InterPro" id="IPR000551">
    <property type="entry name" value="MerR-type_HTH_dom"/>
</dbReference>
<dbReference type="SUPFAM" id="SSF46955">
    <property type="entry name" value="Putative DNA-binding domain"/>
    <property type="match status" value="1"/>
</dbReference>
<dbReference type="Gene3D" id="1.10.1660.10">
    <property type="match status" value="1"/>
</dbReference>
<organism evidence="3 4">
    <name type="scientific">Streptomyces aurantiacus</name>
    <dbReference type="NCBI Taxonomy" id="47760"/>
    <lineage>
        <taxon>Bacteria</taxon>
        <taxon>Bacillati</taxon>
        <taxon>Actinomycetota</taxon>
        <taxon>Actinomycetes</taxon>
        <taxon>Kitasatosporales</taxon>
        <taxon>Streptomycetaceae</taxon>
        <taxon>Streptomyces</taxon>
        <taxon>Streptomyces aurantiacus group</taxon>
    </lineage>
</organism>
<evidence type="ECO:0000313" key="4">
    <source>
        <dbReference type="Proteomes" id="UP000516444"/>
    </source>
</evidence>
<dbReference type="PRINTS" id="PR00040">
    <property type="entry name" value="HTHMERR"/>
</dbReference>
<dbReference type="KEGG" id="sgm:GCM10017557_36900"/>
<dbReference type="InterPro" id="IPR047057">
    <property type="entry name" value="MerR_fam"/>
</dbReference>
<dbReference type="GO" id="GO:0003677">
    <property type="term" value="F:DNA binding"/>
    <property type="evidence" value="ECO:0007669"/>
    <property type="project" value="UniProtKB-KW"/>
</dbReference>
<dbReference type="PANTHER" id="PTHR30204:SF97">
    <property type="entry name" value="MERR FAMILY REGULATORY PROTEIN"/>
    <property type="match status" value="1"/>
</dbReference>
<feature type="domain" description="HTH merR-type" evidence="2">
    <location>
        <begin position="1"/>
        <end position="68"/>
    </location>
</feature>
<dbReference type="GO" id="GO:0003700">
    <property type="term" value="F:DNA-binding transcription factor activity"/>
    <property type="evidence" value="ECO:0007669"/>
    <property type="project" value="InterPro"/>
</dbReference>
<keyword evidence="1" id="KW-0238">DNA-binding</keyword>
<evidence type="ECO:0000259" key="2">
    <source>
        <dbReference type="PROSITE" id="PS50937"/>
    </source>
</evidence>
<name>A0A7G1P2D7_9ACTN</name>
<sequence>MRIGEVAAEAGVSTRVLRYYEEQQLLTSTRTPAGHREYGSAAVERVQLIQLLYEAGLSSRSIRALLPSVEAGEATPEVLQLLAAERRRMEQRIAGLLTARDRLEDVIEAAVDPHHDCVQRARTR</sequence>
<reference evidence="3 4" key="1">
    <citation type="journal article" date="2014" name="Int. J. Syst. Evol. Microbiol.">
        <title>Complete genome sequence of Corynebacterium casei LMG S-19264T (=DSM 44701T), isolated from a smear-ripened cheese.</title>
        <authorList>
            <consortium name="US DOE Joint Genome Institute (JGI-PGF)"/>
            <person name="Walter F."/>
            <person name="Albersmeier A."/>
            <person name="Kalinowski J."/>
            <person name="Ruckert C."/>
        </authorList>
    </citation>
    <scope>NUCLEOTIDE SEQUENCE [LARGE SCALE GENOMIC DNA]</scope>
    <source>
        <strain evidence="3 4">JCM 4677</strain>
    </source>
</reference>
<evidence type="ECO:0000256" key="1">
    <source>
        <dbReference type="ARBA" id="ARBA00023125"/>
    </source>
</evidence>
<evidence type="ECO:0000313" key="3">
    <source>
        <dbReference type="EMBL" id="BCL28831.1"/>
    </source>
</evidence>
<dbReference type="PANTHER" id="PTHR30204">
    <property type="entry name" value="REDOX-CYCLING DRUG-SENSING TRANSCRIPTIONAL ACTIVATOR SOXR"/>
    <property type="match status" value="1"/>
</dbReference>
<dbReference type="Pfam" id="PF13411">
    <property type="entry name" value="MerR_1"/>
    <property type="match status" value="1"/>
</dbReference>
<dbReference type="RefSeq" id="WP_190851014.1">
    <property type="nucleotide sequence ID" value="NZ_AP023440.1"/>
</dbReference>
<protein>
    <submittedName>
        <fullName evidence="3">MerR family transcriptional regulator</fullName>
    </submittedName>
</protein>
<accession>A0A7G1P2D7</accession>
<proteinExistence type="predicted"/>
<dbReference type="InterPro" id="IPR009061">
    <property type="entry name" value="DNA-bd_dom_put_sf"/>
</dbReference>